<dbReference type="EMBL" id="ML977378">
    <property type="protein sequence ID" value="KAF2105517.1"/>
    <property type="molecule type" value="Genomic_DNA"/>
</dbReference>
<evidence type="ECO:0000256" key="1">
    <source>
        <dbReference type="SAM" id="MobiDB-lite"/>
    </source>
</evidence>
<evidence type="ECO:0000313" key="3">
    <source>
        <dbReference type="Proteomes" id="UP000799770"/>
    </source>
</evidence>
<feature type="compositionally biased region" description="Acidic residues" evidence="1">
    <location>
        <begin position="102"/>
        <end position="117"/>
    </location>
</feature>
<organism evidence="2 3">
    <name type="scientific">Lophiotrema nucula</name>
    <dbReference type="NCBI Taxonomy" id="690887"/>
    <lineage>
        <taxon>Eukaryota</taxon>
        <taxon>Fungi</taxon>
        <taxon>Dikarya</taxon>
        <taxon>Ascomycota</taxon>
        <taxon>Pezizomycotina</taxon>
        <taxon>Dothideomycetes</taxon>
        <taxon>Pleosporomycetidae</taxon>
        <taxon>Pleosporales</taxon>
        <taxon>Lophiotremataceae</taxon>
        <taxon>Lophiotrema</taxon>
    </lineage>
</organism>
<feature type="region of interest" description="Disordered" evidence="1">
    <location>
        <begin position="56"/>
        <end position="126"/>
    </location>
</feature>
<accession>A0A6A5YGQ4</accession>
<feature type="compositionally biased region" description="Low complexity" evidence="1">
    <location>
        <begin position="59"/>
        <end position="68"/>
    </location>
</feature>
<feature type="compositionally biased region" description="Polar residues" evidence="1">
    <location>
        <begin position="79"/>
        <end position="97"/>
    </location>
</feature>
<dbReference type="Proteomes" id="UP000799770">
    <property type="component" value="Unassembled WGS sequence"/>
</dbReference>
<sequence>MSSFHTPPRAAMSPIFTPPPAPKQKRFRSFSYTSAPAPPVFRLNILLQIRRDRDRDRLLASSSSSSAKAKAKAEVTQVEPRSQHQLPPSKPSNNPITRTLDEELDVNENEDEDDELQDGVRTKTNTTEVIEDVADGDEDDAVGCEDSGFEEDLVITSTLEEDVDERPVKRQRFF</sequence>
<gene>
    <name evidence="2" type="ORF">BDV96DRAFT_694782</name>
</gene>
<dbReference type="AlphaFoldDB" id="A0A6A5YGQ4"/>
<proteinExistence type="predicted"/>
<keyword evidence="3" id="KW-1185">Reference proteome</keyword>
<evidence type="ECO:0000313" key="2">
    <source>
        <dbReference type="EMBL" id="KAF2105517.1"/>
    </source>
</evidence>
<name>A0A6A5YGQ4_9PLEO</name>
<protein>
    <submittedName>
        <fullName evidence="2">Uncharacterized protein</fullName>
    </submittedName>
</protein>
<reference evidence="2" key="1">
    <citation type="journal article" date="2020" name="Stud. Mycol.">
        <title>101 Dothideomycetes genomes: a test case for predicting lifestyles and emergence of pathogens.</title>
        <authorList>
            <person name="Haridas S."/>
            <person name="Albert R."/>
            <person name="Binder M."/>
            <person name="Bloem J."/>
            <person name="Labutti K."/>
            <person name="Salamov A."/>
            <person name="Andreopoulos B."/>
            <person name="Baker S."/>
            <person name="Barry K."/>
            <person name="Bills G."/>
            <person name="Bluhm B."/>
            <person name="Cannon C."/>
            <person name="Castanera R."/>
            <person name="Culley D."/>
            <person name="Daum C."/>
            <person name="Ezra D."/>
            <person name="Gonzalez J."/>
            <person name="Henrissat B."/>
            <person name="Kuo A."/>
            <person name="Liang C."/>
            <person name="Lipzen A."/>
            <person name="Lutzoni F."/>
            <person name="Magnuson J."/>
            <person name="Mondo S."/>
            <person name="Nolan M."/>
            <person name="Ohm R."/>
            <person name="Pangilinan J."/>
            <person name="Park H.-J."/>
            <person name="Ramirez L."/>
            <person name="Alfaro M."/>
            <person name="Sun H."/>
            <person name="Tritt A."/>
            <person name="Yoshinaga Y."/>
            <person name="Zwiers L.-H."/>
            <person name="Turgeon B."/>
            <person name="Goodwin S."/>
            <person name="Spatafora J."/>
            <person name="Crous P."/>
            <person name="Grigoriev I."/>
        </authorList>
    </citation>
    <scope>NUCLEOTIDE SEQUENCE</scope>
    <source>
        <strain evidence="2">CBS 627.86</strain>
    </source>
</reference>
<feature type="region of interest" description="Disordered" evidence="1">
    <location>
        <begin position="1"/>
        <end position="36"/>
    </location>
</feature>